<evidence type="ECO:0000256" key="6">
    <source>
        <dbReference type="ARBA" id="ARBA00022692"/>
    </source>
</evidence>
<dbReference type="InterPro" id="IPR005594">
    <property type="entry name" value="YadA_C"/>
</dbReference>
<comment type="similarity">
    <text evidence="3">Belongs to the autotransporter-2 (AT-2) (TC 1.B.40) family.</text>
</comment>
<feature type="coiled-coil region" evidence="11">
    <location>
        <begin position="22"/>
        <end position="55"/>
    </location>
</feature>
<name>A0A447SSJ2_AVIVO</name>
<evidence type="ECO:0000256" key="7">
    <source>
        <dbReference type="ARBA" id="ARBA00022729"/>
    </source>
</evidence>
<keyword evidence="9" id="KW-0472">Membrane</keyword>
<dbReference type="GO" id="GO:0009279">
    <property type="term" value="C:cell outer membrane"/>
    <property type="evidence" value="ECO:0007669"/>
    <property type="project" value="UniProtKB-SubCell"/>
</dbReference>
<keyword evidence="6" id="KW-0812">Transmembrane</keyword>
<dbReference type="Pfam" id="PF03895">
    <property type="entry name" value="YadA_anchor"/>
    <property type="match status" value="1"/>
</dbReference>
<feature type="coiled-coil region" evidence="11">
    <location>
        <begin position="509"/>
        <end position="573"/>
    </location>
</feature>
<dbReference type="Proteomes" id="UP000268198">
    <property type="component" value="Chromosome"/>
</dbReference>
<keyword evidence="10" id="KW-0998">Cell outer membrane</keyword>
<dbReference type="EMBL" id="LR134167">
    <property type="protein sequence ID" value="VEB24885.1"/>
    <property type="molecule type" value="Genomic_DNA"/>
</dbReference>
<dbReference type="InterPro" id="IPR011049">
    <property type="entry name" value="Serralysin-like_metalloprot_C"/>
</dbReference>
<dbReference type="GO" id="GO:0015031">
    <property type="term" value="P:protein transport"/>
    <property type="evidence" value="ECO:0007669"/>
    <property type="project" value="UniProtKB-KW"/>
</dbReference>
<evidence type="ECO:0000256" key="4">
    <source>
        <dbReference type="ARBA" id="ARBA00022448"/>
    </source>
</evidence>
<dbReference type="AlphaFoldDB" id="A0A447SSJ2"/>
<dbReference type="InterPro" id="IPR045584">
    <property type="entry name" value="Pilin-like"/>
</dbReference>
<protein>
    <submittedName>
        <fullName evidence="15">Adhesin yadA</fullName>
    </submittedName>
</protein>
<feature type="domain" description="Trimeric autotransporter adhesin YadA-like C-terminal membrane anchor" evidence="12">
    <location>
        <begin position="896"/>
        <end position="956"/>
    </location>
</feature>
<organism evidence="15 16">
    <name type="scientific">Avibacterium volantium</name>
    <name type="common">Pasteurella volantium</name>
    <dbReference type="NCBI Taxonomy" id="762"/>
    <lineage>
        <taxon>Bacteria</taxon>
        <taxon>Pseudomonadati</taxon>
        <taxon>Pseudomonadota</taxon>
        <taxon>Gammaproteobacteria</taxon>
        <taxon>Pasteurellales</taxon>
        <taxon>Pasteurellaceae</taxon>
        <taxon>Avibacterium</taxon>
    </lineage>
</organism>
<evidence type="ECO:0000313" key="15">
    <source>
        <dbReference type="EMBL" id="VEB24885.1"/>
    </source>
</evidence>
<dbReference type="Gene3D" id="2.150.10.10">
    <property type="entry name" value="Serralysin-like metalloprotease, C-terminal"/>
    <property type="match status" value="2"/>
</dbReference>
<feature type="domain" description="Trimeric autotransporter adhesin YadA-like stalk" evidence="14">
    <location>
        <begin position="842"/>
        <end position="875"/>
    </location>
</feature>
<dbReference type="Pfam" id="PF05658">
    <property type="entry name" value="YadA_head"/>
    <property type="match status" value="3"/>
</dbReference>
<evidence type="ECO:0000256" key="1">
    <source>
        <dbReference type="ARBA" id="ARBA00004241"/>
    </source>
</evidence>
<keyword evidence="11" id="KW-0175">Coiled coil</keyword>
<sequence>MDAAQEKVNKNELDQGLITQNIEKYNALLANVEKKLQQKQQLNQAKAEKQTALSDRQTELSHQEDAFAHNSFTTEGRSAYLNFVNIVNSLDWQKLKEVGGKEALVNTLRTGIETDFSELASSFTTQDYEDIVNGYINIQGSYAYSKAQIQDKLNNISPFGGYGYYGSARHQDSLTTSIINNNKNYQDTFSAQQILRYANNQTLYEQENNIPNLELLPYPTPGSFKDRDEEFAKYEEIRKKNEALQREYNQKYGHQMSLNDTTFQLIEEAATKKLSESSSSTLNKILTNYTKFSSGVGHASYSTNSYTSHAFSGLKLPPIKVQISDLDLGYIIFHLPATLTGITSDLTSTISKKQIDDLKRYTTTYSNFLNNIDFDSSDWLQDKSAFKTHFDRAKAFYDKVQDLTNNLTALETAVAGSKEQKELTANVIRLRKEIKDDITAGRENGDSVYILGNNKTLTWSSEVTNAVNAAKAEVLPILSDIQKYLRPYDPNNKVIQAVKTETEKMGDAIANKRTEIAAINDEIKALETQIASIKLTPEEDAANDNRTTAQAELDKKKAEYAVLQTELEKQRNILLGLNNTLQSSPLTAKGENALAQGTDAFASGKNSIAFGTESTASAENAVAMGNKSVASGKNAIAIGNEAQALKESAIAIGNKAIVNGESAVGIGDQIGVSGNKAVGIGANSTITGDNAVSIGAENIVVHKNAVAIGTNITQTAENSVNLGNASAATTQRTEQTAGTTDYNSAEILGSIYTFAAGENIQGVVTVGDKGKERRIQNVAAGLISPKSTDAVNGSQLYQMAKAVDDGRLGLVKQDPNTQLISVAGQRGGNLVSFYNNQGEVRRLTGIAEGIAQTDAINKAQFDREVGRLDGRVNQVERDVKKIKGSVSTAVAMANMPTATRPGQSYLSAGTGYSNGTTAISVGLSHLSDNGRITYKFSGGASQRGNVAFGAGIGFAW</sequence>
<feature type="domain" description="Trimeric autotransporter adhesin YadA-like head" evidence="13">
    <location>
        <begin position="588"/>
        <end position="614"/>
    </location>
</feature>
<gene>
    <name evidence="15" type="primary">yadA_2</name>
    <name evidence="15" type="ORF">NCTC3438_01747</name>
</gene>
<evidence type="ECO:0000259" key="13">
    <source>
        <dbReference type="Pfam" id="PF05658"/>
    </source>
</evidence>
<keyword evidence="5" id="KW-1134">Transmembrane beta strand</keyword>
<dbReference type="CDD" id="cd12820">
    <property type="entry name" value="LbR_YadA-like"/>
    <property type="match status" value="1"/>
</dbReference>
<keyword evidence="16" id="KW-1185">Reference proteome</keyword>
<reference evidence="15 16" key="1">
    <citation type="submission" date="2018-12" db="EMBL/GenBank/DDBJ databases">
        <authorList>
            <consortium name="Pathogen Informatics"/>
        </authorList>
    </citation>
    <scope>NUCLEOTIDE SEQUENCE [LARGE SCALE GENOMIC DNA]</scope>
    <source>
        <strain evidence="15 16">NCTC3438</strain>
    </source>
</reference>
<dbReference type="Pfam" id="PF05662">
    <property type="entry name" value="YadA_stalk"/>
    <property type="match status" value="2"/>
</dbReference>
<evidence type="ECO:0000256" key="2">
    <source>
        <dbReference type="ARBA" id="ARBA00004442"/>
    </source>
</evidence>
<dbReference type="SUPFAM" id="SSF101967">
    <property type="entry name" value="Adhesin YadA, collagen-binding domain"/>
    <property type="match status" value="1"/>
</dbReference>
<accession>A0A447SSJ2</accession>
<proteinExistence type="inferred from homology"/>
<dbReference type="SUPFAM" id="SSF54523">
    <property type="entry name" value="Pili subunits"/>
    <property type="match status" value="1"/>
</dbReference>
<keyword evidence="8" id="KW-0653">Protein transport</keyword>
<dbReference type="GO" id="GO:0009986">
    <property type="term" value="C:cell surface"/>
    <property type="evidence" value="ECO:0007669"/>
    <property type="project" value="UniProtKB-SubCell"/>
</dbReference>
<comment type="subcellular location">
    <subcellularLocation>
        <location evidence="2">Cell outer membrane</location>
    </subcellularLocation>
    <subcellularLocation>
        <location evidence="1">Cell surface</location>
    </subcellularLocation>
</comment>
<evidence type="ECO:0000259" key="14">
    <source>
        <dbReference type="Pfam" id="PF05662"/>
    </source>
</evidence>
<keyword evidence="4" id="KW-0813">Transport</keyword>
<evidence type="ECO:0000256" key="5">
    <source>
        <dbReference type="ARBA" id="ARBA00022452"/>
    </source>
</evidence>
<keyword evidence="7" id="KW-0732">Signal</keyword>
<dbReference type="Gene3D" id="3.30.1300.30">
    <property type="entry name" value="GSPII I/J protein-like"/>
    <property type="match status" value="1"/>
</dbReference>
<evidence type="ECO:0000256" key="10">
    <source>
        <dbReference type="ARBA" id="ARBA00023237"/>
    </source>
</evidence>
<evidence type="ECO:0000256" key="8">
    <source>
        <dbReference type="ARBA" id="ARBA00022927"/>
    </source>
</evidence>
<dbReference type="InterPro" id="IPR008635">
    <property type="entry name" value="Coiled_stalk_dom"/>
</dbReference>
<evidence type="ECO:0000256" key="11">
    <source>
        <dbReference type="SAM" id="Coils"/>
    </source>
</evidence>
<evidence type="ECO:0000256" key="9">
    <source>
        <dbReference type="ARBA" id="ARBA00023136"/>
    </source>
</evidence>
<dbReference type="Gene3D" id="1.20.5.170">
    <property type="match status" value="1"/>
</dbReference>
<evidence type="ECO:0000256" key="3">
    <source>
        <dbReference type="ARBA" id="ARBA00005848"/>
    </source>
</evidence>
<feature type="domain" description="Trimeric autotransporter adhesin YadA-like stalk" evidence="14">
    <location>
        <begin position="774"/>
        <end position="804"/>
    </location>
</feature>
<feature type="domain" description="Trimeric autotransporter adhesin YadA-like head" evidence="13">
    <location>
        <begin position="687"/>
        <end position="711"/>
    </location>
</feature>
<feature type="domain" description="Trimeric autotransporter adhesin YadA-like head" evidence="13">
    <location>
        <begin position="616"/>
        <end position="642"/>
    </location>
</feature>
<evidence type="ECO:0000313" key="16">
    <source>
        <dbReference type="Proteomes" id="UP000268198"/>
    </source>
</evidence>
<dbReference type="InterPro" id="IPR008640">
    <property type="entry name" value="Adhesin_Head_dom"/>
</dbReference>
<dbReference type="KEGG" id="avt:NCTC3438_01747"/>
<evidence type="ECO:0000259" key="12">
    <source>
        <dbReference type="Pfam" id="PF03895"/>
    </source>
</evidence>